<protein>
    <submittedName>
        <fullName evidence="1">Uncharacterized protein</fullName>
    </submittedName>
</protein>
<comment type="caution">
    <text evidence="1">The sequence shown here is derived from an EMBL/GenBank/DDBJ whole genome shotgun (WGS) entry which is preliminary data.</text>
</comment>
<proteinExistence type="predicted"/>
<accession>A0A0W0G170</accession>
<evidence type="ECO:0000313" key="1">
    <source>
        <dbReference type="EMBL" id="KTB42321.1"/>
    </source>
</evidence>
<sequence length="46" mass="5369">MPNFSFSQLEPLGPPLDCDMHYYNSHFRLIPSTNVSTERLAWIVED</sequence>
<dbReference type="Proteomes" id="UP000054988">
    <property type="component" value="Unassembled WGS sequence"/>
</dbReference>
<dbReference type="AlphaFoldDB" id="A0A0W0G170"/>
<organism evidence="1 2">
    <name type="scientific">Moniliophthora roreri</name>
    <name type="common">Frosty pod rot fungus</name>
    <name type="synonym">Monilia roreri</name>
    <dbReference type="NCBI Taxonomy" id="221103"/>
    <lineage>
        <taxon>Eukaryota</taxon>
        <taxon>Fungi</taxon>
        <taxon>Dikarya</taxon>
        <taxon>Basidiomycota</taxon>
        <taxon>Agaricomycotina</taxon>
        <taxon>Agaricomycetes</taxon>
        <taxon>Agaricomycetidae</taxon>
        <taxon>Agaricales</taxon>
        <taxon>Marasmiineae</taxon>
        <taxon>Marasmiaceae</taxon>
        <taxon>Moniliophthora</taxon>
    </lineage>
</organism>
<gene>
    <name evidence="1" type="ORF">WG66_5103</name>
</gene>
<evidence type="ECO:0000313" key="2">
    <source>
        <dbReference type="Proteomes" id="UP000054988"/>
    </source>
</evidence>
<name>A0A0W0G170_MONRR</name>
<reference evidence="1 2" key="1">
    <citation type="submission" date="2015-12" db="EMBL/GenBank/DDBJ databases">
        <title>Draft genome sequence of Moniliophthora roreri, the causal agent of frosty pod rot of cacao.</title>
        <authorList>
            <person name="Aime M.C."/>
            <person name="Diaz-Valderrama J.R."/>
            <person name="Kijpornyongpan T."/>
            <person name="Phillips-Mora W."/>
        </authorList>
    </citation>
    <scope>NUCLEOTIDE SEQUENCE [LARGE SCALE GENOMIC DNA]</scope>
    <source>
        <strain evidence="1 2">MCA 2952</strain>
    </source>
</reference>
<dbReference type="EMBL" id="LATX01001348">
    <property type="protein sequence ID" value="KTB42321.1"/>
    <property type="molecule type" value="Genomic_DNA"/>
</dbReference>